<name>A0A5D4H0E9_9HYPH</name>
<dbReference type="PANTHER" id="PTHR38042:SF1">
    <property type="entry name" value="UROPORPHYRINOGEN-III SYNTHASE, CHLOROPLASTIC"/>
    <property type="match status" value="1"/>
</dbReference>
<gene>
    <name evidence="11" type="ORF">FY036_05910</name>
</gene>
<dbReference type="CDD" id="cd06578">
    <property type="entry name" value="HemD"/>
    <property type="match status" value="1"/>
</dbReference>
<dbReference type="EC" id="4.2.1.75" evidence="3 9"/>
<dbReference type="InterPro" id="IPR039793">
    <property type="entry name" value="UROS/Hem4"/>
</dbReference>
<comment type="caution">
    <text evidence="11">The sequence shown here is derived from an EMBL/GenBank/DDBJ whole genome shotgun (WGS) entry which is preliminary data.</text>
</comment>
<evidence type="ECO:0000256" key="2">
    <source>
        <dbReference type="ARBA" id="ARBA00008133"/>
    </source>
</evidence>
<comment type="catalytic activity">
    <reaction evidence="8 9">
        <text>hydroxymethylbilane = uroporphyrinogen III + H2O</text>
        <dbReference type="Rhea" id="RHEA:18965"/>
        <dbReference type="ChEBI" id="CHEBI:15377"/>
        <dbReference type="ChEBI" id="CHEBI:57308"/>
        <dbReference type="ChEBI" id="CHEBI:57845"/>
        <dbReference type="EC" id="4.2.1.75"/>
    </reaction>
</comment>
<evidence type="ECO:0000256" key="4">
    <source>
        <dbReference type="ARBA" id="ARBA00023239"/>
    </source>
</evidence>
<dbReference type="InterPro" id="IPR036108">
    <property type="entry name" value="4pyrrol_syn_uPrphyn_synt_sf"/>
</dbReference>
<dbReference type="AlphaFoldDB" id="A0A5D4H0E9"/>
<dbReference type="GO" id="GO:0006782">
    <property type="term" value="P:protoporphyrinogen IX biosynthetic process"/>
    <property type="evidence" value="ECO:0007669"/>
    <property type="project" value="UniProtKB-UniRule"/>
</dbReference>
<organism evidence="11 12">
    <name type="scientific">Neoaquamicrobium microcysteis</name>
    <dbReference type="NCBI Taxonomy" id="2682781"/>
    <lineage>
        <taxon>Bacteria</taxon>
        <taxon>Pseudomonadati</taxon>
        <taxon>Pseudomonadota</taxon>
        <taxon>Alphaproteobacteria</taxon>
        <taxon>Hyphomicrobiales</taxon>
        <taxon>Phyllobacteriaceae</taxon>
        <taxon>Neoaquamicrobium</taxon>
    </lineage>
</organism>
<evidence type="ECO:0000256" key="6">
    <source>
        <dbReference type="ARBA" id="ARBA00037589"/>
    </source>
</evidence>
<dbReference type="GO" id="GO:0004852">
    <property type="term" value="F:uroporphyrinogen-III synthase activity"/>
    <property type="evidence" value="ECO:0007669"/>
    <property type="project" value="UniProtKB-UniRule"/>
</dbReference>
<evidence type="ECO:0000259" key="10">
    <source>
        <dbReference type="Pfam" id="PF02602"/>
    </source>
</evidence>
<sequence length="244" mass="25407">MVVSKRVLVTRPEPGASETAARLTRMGFSPIVLPLTRIVATRPEKLPDPATVDAVAVTSGNAIRHAPAGLLAGLLDKPVFAVGSATAAAARDAGFSTVHEGAGTAADLVEAIGSTTAHRARILHLAGVDRTEGFAEALAAKGHQIDVLEIYAAEEVSYPTDFVLEALGNQPVWGAPVFSTRGAELLATLLRQAAASQLFDKTSYFCISEKAAAPLNASGLRRVSVSQQPTEEAVLLLLSSHRPA</sequence>
<protein>
    <recommendedName>
        <fullName evidence="7 9">Uroporphyrinogen-III synthase</fullName>
        <ecNumber evidence="3 9">4.2.1.75</ecNumber>
    </recommendedName>
</protein>
<comment type="function">
    <text evidence="6 9">Catalyzes cyclization of the linear tetrapyrrole, hydroxymethylbilane, to the macrocyclic uroporphyrinogen III.</text>
</comment>
<dbReference type="UniPathway" id="UPA00251">
    <property type="reaction ID" value="UER00320"/>
</dbReference>
<dbReference type="PANTHER" id="PTHR38042">
    <property type="entry name" value="UROPORPHYRINOGEN-III SYNTHASE, CHLOROPLASTIC"/>
    <property type="match status" value="1"/>
</dbReference>
<dbReference type="Gene3D" id="3.40.50.10090">
    <property type="match status" value="2"/>
</dbReference>
<dbReference type="GO" id="GO:0006780">
    <property type="term" value="P:uroporphyrinogen III biosynthetic process"/>
    <property type="evidence" value="ECO:0007669"/>
    <property type="project" value="UniProtKB-UniRule"/>
</dbReference>
<dbReference type="InterPro" id="IPR003754">
    <property type="entry name" value="4pyrrol_synth_uPrphyn_synth"/>
</dbReference>
<dbReference type="Proteomes" id="UP000323258">
    <property type="component" value="Unassembled WGS sequence"/>
</dbReference>
<keyword evidence="12" id="KW-1185">Reference proteome</keyword>
<evidence type="ECO:0000313" key="11">
    <source>
        <dbReference type="EMBL" id="TYR34027.1"/>
    </source>
</evidence>
<evidence type="ECO:0000256" key="1">
    <source>
        <dbReference type="ARBA" id="ARBA00004772"/>
    </source>
</evidence>
<dbReference type="Pfam" id="PF02602">
    <property type="entry name" value="HEM4"/>
    <property type="match status" value="1"/>
</dbReference>
<evidence type="ECO:0000256" key="5">
    <source>
        <dbReference type="ARBA" id="ARBA00023244"/>
    </source>
</evidence>
<dbReference type="SUPFAM" id="SSF69618">
    <property type="entry name" value="HemD-like"/>
    <property type="match status" value="1"/>
</dbReference>
<evidence type="ECO:0000256" key="3">
    <source>
        <dbReference type="ARBA" id="ARBA00013109"/>
    </source>
</evidence>
<comment type="pathway">
    <text evidence="1 9">Porphyrin-containing compound metabolism; protoporphyrin-IX biosynthesis; coproporphyrinogen-III from 5-aminolevulinate: step 3/4.</text>
</comment>
<dbReference type="EMBL" id="VSZS01000057">
    <property type="protein sequence ID" value="TYR34027.1"/>
    <property type="molecule type" value="Genomic_DNA"/>
</dbReference>
<proteinExistence type="inferred from homology"/>
<keyword evidence="5 9" id="KW-0627">Porphyrin biosynthesis</keyword>
<evidence type="ECO:0000256" key="9">
    <source>
        <dbReference type="RuleBase" id="RU366031"/>
    </source>
</evidence>
<evidence type="ECO:0000313" key="12">
    <source>
        <dbReference type="Proteomes" id="UP000323258"/>
    </source>
</evidence>
<keyword evidence="4 9" id="KW-0456">Lyase</keyword>
<evidence type="ECO:0000256" key="7">
    <source>
        <dbReference type="ARBA" id="ARBA00040167"/>
    </source>
</evidence>
<evidence type="ECO:0000256" key="8">
    <source>
        <dbReference type="ARBA" id="ARBA00048617"/>
    </source>
</evidence>
<accession>A0A5D4H0E9</accession>
<reference evidence="11 12" key="1">
    <citation type="submission" date="2019-08" db="EMBL/GenBank/DDBJ databases">
        <authorList>
            <person name="Seo Y.L."/>
        </authorList>
    </citation>
    <scope>NUCLEOTIDE SEQUENCE [LARGE SCALE GENOMIC DNA]</scope>
    <source>
        <strain evidence="11 12">MaA-C15</strain>
    </source>
</reference>
<comment type="similarity">
    <text evidence="2 9">Belongs to the uroporphyrinogen-III synthase family.</text>
</comment>
<reference evidence="11 12" key="2">
    <citation type="submission" date="2019-09" db="EMBL/GenBank/DDBJ databases">
        <title>Mesorhizobium sp. MaA-C15 isolated from Microcystis aeruginosa.</title>
        <authorList>
            <person name="Jeong S.E."/>
            <person name="Jin H.M."/>
            <person name="Jeon C.O."/>
        </authorList>
    </citation>
    <scope>NUCLEOTIDE SEQUENCE [LARGE SCALE GENOMIC DNA]</scope>
    <source>
        <strain evidence="11 12">MaA-C15</strain>
    </source>
</reference>
<feature type="domain" description="Tetrapyrrole biosynthesis uroporphyrinogen III synthase" evidence="10">
    <location>
        <begin position="18"/>
        <end position="234"/>
    </location>
</feature>